<evidence type="ECO:0000313" key="4">
    <source>
        <dbReference type="Proteomes" id="UP001430584"/>
    </source>
</evidence>
<feature type="compositionally biased region" description="Polar residues" evidence="1">
    <location>
        <begin position="192"/>
        <end position="201"/>
    </location>
</feature>
<gene>
    <name evidence="3" type="ORF">SLS55_002669</name>
</gene>
<reference evidence="3 4" key="1">
    <citation type="submission" date="2024-02" db="EMBL/GenBank/DDBJ databases">
        <title>De novo assembly and annotation of 12 fungi associated with fruit tree decline syndrome in Ontario, Canada.</title>
        <authorList>
            <person name="Sulman M."/>
            <person name="Ellouze W."/>
            <person name="Ilyukhin E."/>
        </authorList>
    </citation>
    <scope>NUCLEOTIDE SEQUENCE [LARGE SCALE GENOMIC DNA]</scope>
    <source>
        <strain evidence="3 4">FDS-637</strain>
    </source>
</reference>
<dbReference type="InterPro" id="IPR023631">
    <property type="entry name" value="Amidase_dom"/>
</dbReference>
<sequence length="397" mass="43653">MIGGLTYEDLVPAKACVEAPGHEKPDHEEPGLEELEPKDRDLQQSNLQKDSLEKAGLDRLYDGHATPKYFTVLDAGDQVRISGRWITKQIKTFRDCDTFQEAFLRGIIFTTSSAKSVKIGDRAKDVLRTESVKKISWLSASRGHQFSLRPGPHCIFGKIIYELRRLHDDTYECFVTTITDRTQKQPLKHATDQNLTRSSNAAVPVPSRLPHHSADPLGLLAGKRIAVKDNFDIEGVKTSLCNRAYNAFYPPARATAACIQKLLDQGAVAVGKTKLSSFAATEEPVECIDWPAPWNPRADGYQSPAGSSSGSAAAIAAYDWLDIAIGSDTSGSGRRPGHWNGVVAMRPTHGALSTRGFVPSFERFDVPAFFGRDLGLCRRFAEAWYGESLPVVEHEVG</sequence>
<proteinExistence type="predicted"/>
<dbReference type="GeneID" id="92006754"/>
<dbReference type="RefSeq" id="XP_066636717.1">
    <property type="nucleotide sequence ID" value="XM_066774150.1"/>
</dbReference>
<dbReference type="EMBL" id="JAJVCZ030000002">
    <property type="protein sequence ID" value="KAL0263688.1"/>
    <property type="molecule type" value="Genomic_DNA"/>
</dbReference>
<feature type="region of interest" description="Disordered" evidence="1">
    <location>
        <begin position="20"/>
        <end position="43"/>
    </location>
</feature>
<feature type="region of interest" description="Disordered" evidence="1">
    <location>
        <begin position="185"/>
        <end position="207"/>
    </location>
</feature>
<evidence type="ECO:0000259" key="2">
    <source>
        <dbReference type="Pfam" id="PF01425"/>
    </source>
</evidence>
<evidence type="ECO:0000256" key="1">
    <source>
        <dbReference type="SAM" id="MobiDB-lite"/>
    </source>
</evidence>
<comment type="caution">
    <text evidence="3">The sequence shown here is derived from an EMBL/GenBank/DDBJ whole genome shotgun (WGS) entry which is preliminary data.</text>
</comment>
<dbReference type="PANTHER" id="PTHR46310">
    <property type="entry name" value="AMIDASE 1"/>
    <property type="match status" value="1"/>
</dbReference>
<dbReference type="Proteomes" id="UP001430584">
    <property type="component" value="Unassembled WGS sequence"/>
</dbReference>
<protein>
    <recommendedName>
        <fullName evidence="2">Amidase domain-containing protein</fullName>
    </recommendedName>
</protein>
<organism evidence="3 4">
    <name type="scientific">Diplodia seriata</name>
    <dbReference type="NCBI Taxonomy" id="420778"/>
    <lineage>
        <taxon>Eukaryota</taxon>
        <taxon>Fungi</taxon>
        <taxon>Dikarya</taxon>
        <taxon>Ascomycota</taxon>
        <taxon>Pezizomycotina</taxon>
        <taxon>Dothideomycetes</taxon>
        <taxon>Dothideomycetes incertae sedis</taxon>
        <taxon>Botryosphaeriales</taxon>
        <taxon>Botryosphaeriaceae</taxon>
        <taxon>Diplodia</taxon>
    </lineage>
</organism>
<feature type="compositionally biased region" description="Basic and acidic residues" evidence="1">
    <location>
        <begin position="20"/>
        <end position="42"/>
    </location>
</feature>
<dbReference type="InterPro" id="IPR036928">
    <property type="entry name" value="AS_sf"/>
</dbReference>
<dbReference type="PANTHER" id="PTHR46310:SF7">
    <property type="entry name" value="AMIDASE 1"/>
    <property type="match status" value="1"/>
</dbReference>
<dbReference type="SUPFAM" id="SSF75304">
    <property type="entry name" value="Amidase signature (AS) enzymes"/>
    <property type="match status" value="1"/>
</dbReference>
<evidence type="ECO:0000313" key="3">
    <source>
        <dbReference type="EMBL" id="KAL0263688.1"/>
    </source>
</evidence>
<accession>A0ABR3CSV5</accession>
<dbReference type="Pfam" id="PF01425">
    <property type="entry name" value="Amidase"/>
    <property type="match status" value="1"/>
</dbReference>
<name>A0ABR3CSV5_9PEZI</name>
<feature type="domain" description="Amidase" evidence="2">
    <location>
        <begin position="198"/>
        <end position="385"/>
    </location>
</feature>
<keyword evidence="4" id="KW-1185">Reference proteome</keyword>
<dbReference type="Gene3D" id="3.90.1300.10">
    <property type="entry name" value="Amidase signature (AS) domain"/>
    <property type="match status" value="1"/>
</dbReference>